<dbReference type="Proteomes" id="UP000275232">
    <property type="component" value="Unassembled WGS sequence"/>
</dbReference>
<protein>
    <recommendedName>
        <fullName evidence="4">Aspartate-semialdehyde dehydrogenase</fullName>
    </recommendedName>
</protein>
<evidence type="ECO:0008006" key="4">
    <source>
        <dbReference type="Google" id="ProtNLM"/>
    </source>
</evidence>
<dbReference type="OrthoDB" id="878483at2"/>
<proteinExistence type="predicted"/>
<comment type="caution">
    <text evidence="2">The sequence shown here is derived from an EMBL/GenBank/DDBJ whole genome shotgun (WGS) entry which is preliminary data.</text>
</comment>
<keyword evidence="1" id="KW-0732">Signal</keyword>
<accession>A0A3N5CNS5</accession>
<gene>
    <name evidence="2" type="ORF">EG799_02360</name>
</gene>
<reference evidence="2 3" key="1">
    <citation type="submission" date="2018-11" db="EMBL/GenBank/DDBJ databases">
        <title>Erythrobacter spongiae sp. nov., isolated from a marine sponge.</title>
        <authorList>
            <person name="Zhuang L."/>
            <person name="Luo L."/>
        </authorList>
    </citation>
    <scope>NUCLEOTIDE SEQUENCE [LARGE SCALE GENOMIC DNA]</scope>
    <source>
        <strain evidence="2 3">HN-E23</strain>
    </source>
</reference>
<dbReference type="RefSeq" id="WP_123878215.1">
    <property type="nucleotide sequence ID" value="NZ_RPFZ01000001.1"/>
</dbReference>
<feature type="chain" id="PRO_5018121619" description="Aspartate-semialdehyde dehydrogenase" evidence="1">
    <location>
        <begin position="23"/>
        <end position="187"/>
    </location>
</feature>
<organism evidence="2 3">
    <name type="scientific">Aurantiacibacter spongiae</name>
    <dbReference type="NCBI Taxonomy" id="2488860"/>
    <lineage>
        <taxon>Bacteria</taxon>
        <taxon>Pseudomonadati</taxon>
        <taxon>Pseudomonadota</taxon>
        <taxon>Alphaproteobacteria</taxon>
        <taxon>Sphingomonadales</taxon>
        <taxon>Erythrobacteraceae</taxon>
        <taxon>Aurantiacibacter</taxon>
    </lineage>
</organism>
<dbReference type="EMBL" id="RPFZ01000001">
    <property type="protein sequence ID" value="RPF70594.1"/>
    <property type="molecule type" value="Genomic_DNA"/>
</dbReference>
<sequence>MRATLVLAIPALLLAAGCSQEADPDGTANQQAFEEPTVPADEATLDLEANGIVVPAQGGFERLSAPFGSLRDATETTLATVLGEVTGRADNADCPAGPLATTEYDGITLYFQDGEFAGYAAREPYVPELSRAEMVADPGVSLVEGSTLGEEFTIGQEGGPLISGLFSGEGDDARVETLWAGTVCNFR</sequence>
<evidence type="ECO:0000256" key="1">
    <source>
        <dbReference type="SAM" id="SignalP"/>
    </source>
</evidence>
<evidence type="ECO:0000313" key="2">
    <source>
        <dbReference type="EMBL" id="RPF70594.1"/>
    </source>
</evidence>
<dbReference type="PROSITE" id="PS51257">
    <property type="entry name" value="PROKAR_LIPOPROTEIN"/>
    <property type="match status" value="1"/>
</dbReference>
<keyword evidence="3" id="KW-1185">Reference proteome</keyword>
<dbReference type="AlphaFoldDB" id="A0A3N5CNS5"/>
<feature type="signal peptide" evidence="1">
    <location>
        <begin position="1"/>
        <end position="22"/>
    </location>
</feature>
<name>A0A3N5CNS5_9SPHN</name>
<evidence type="ECO:0000313" key="3">
    <source>
        <dbReference type="Proteomes" id="UP000275232"/>
    </source>
</evidence>